<dbReference type="EMBL" id="AHGT01000234">
    <property type="protein sequence ID" value="ESU34651.1"/>
    <property type="molecule type" value="Genomic_DNA"/>
</dbReference>
<proteinExistence type="predicted"/>
<dbReference type="Proteomes" id="UP000018320">
    <property type="component" value="Unassembled WGS sequence"/>
</dbReference>
<reference evidence="2 3" key="2">
    <citation type="journal article" date="2013" name="Genome Biol. Evol.">
        <title>Genome sequencing of Giardia lamblia genotypes A2 and B isolates (DH and GS) and comparative analysis with the genomes of genotypes A1 and E (WB and Pig).</title>
        <authorList>
            <person name="Adam R.D."/>
            <person name="Dahlstrom E.W."/>
            <person name="Martens C.A."/>
            <person name="Bruno D.P."/>
            <person name="Barbian K.D."/>
            <person name="Ricklefs S.M."/>
            <person name="Hernandez M.M."/>
            <person name="Narla N.P."/>
            <person name="Patel R.B."/>
            <person name="Porcella S.F."/>
            <person name="Nash T.E."/>
        </authorList>
    </citation>
    <scope>NUCLEOTIDE SEQUENCE [LARGE SCALE GENOMIC DNA]</scope>
    <source>
        <strain evidence="2 3">DH</strain>
    </source>
</reference>
<dbReference type="VEuPathDB" id="GiardiaDB:DHA2_153981"/>
<evidence type="ECO:0000313" key="3">
    <source>
        <dbReference type="Proteomes" id="UP000018320"/>
    </source>
</evidence>
<name>V6T729_GIAIN</name>
<protein>
    <submittedName>
        <fullName evidence="2">Uncharacterized protein</fullName>
    </submittedName>
</protein>
<evidence type="ECO:0000256" key="1">
    <source>
        <dbReference type="SAM" id="MobiDB-lite"/>
    </source>
</evidence>
<comment type="caution">
    <text evidence="2">The sequence shown here is derived from an EMBL/GenBank/DDBJ whole genome shotgun (WGS) entry which is preliminary data.</text>
</comment>
<evidence type="ECO:0000313" key="2">
    <source>
        <dbReference type="EMBL" id="ESU34651.1"/>
    </source>
</evidence>
<sequence length="48" mass="5054">MSSPSTLCLSSFASLRCSVSCLALSHGRPQSQHVCPARGQASSEWSSK</sequence>
<dbReference type="AlphaFoldDB" id="V6T729"/>
<gene>
    <name evidence="2" type="ORF">DHA2_153981</name>
</gene>
<feature type="region of interest" description="Disordered" evidence="1">
    <location>
        <begin position="29"/>
        <end position="48"/>
    </location>
</feature>
<reference evidence="3" key="1">
    <citation type="submission" date="2012-02" db="EMBL/GenBank/DDBJ databases">
        <title>Genome sequencing of Giardia lamblia Genotypes A2 and B isolates (DH and GS) and comparative analysis with the genomes of Genotypes A1 and E (WB and Pig).</title>
        <authorList>
            <person name="Adam R."/>
            <person name="Dahlstrom E."/>
            <person name="Martens C."/>
            <person name="Bruno D."/>
            <person name="Barbian K."/>
            <person name="Porcella S.F."/>
            <person name="Nash T."/>
        </authorList>
    </citation>
    <scope>NUCLEOTIDE SEQUENCE</scope>
    <source>
        <strain evidence="3">DH</strain>
    </source>
</reference>
<accession>V6T729</accession>
<organism evidence="2 3">
    <name type="scientific">Giardia intestinalis</name>
    <name type="common">Giardia lamblia</name>
    <dbReference type="NCBI Taxonomy" id="5741"/>
    <lineage>
        <taxon>Eukaryota</taxon>
        <taxon>Metamonada</taxon>
        <taxon>Diplomonadida</taxon>
        <taxon>Hexamitidae</taxon>
        <taxon>Giardiinae</taxon>
        <taxon>Giardia</taxon>
    </lineage>
</organism>